<dbReference type="EMBL" id="UINC01177538">
    <property type="protein sequence ID" value="SVD85235.1"/>
    <property type="molecule type" value="Genomic_DNA"/>
</dbReference>
<dbReference type="GO" id="GO:0003938">
    <property type="term" value="F:IMP dehydrogenase activity"/>
    <property type="evidence" value="ECO:0007669"/>
    <property type="project" value="InterPro"/>
</dbReference>
<feature type="non-terminal residue" evidence="3">
    <location>
        <position position="103"/>
    </location>
</feature>
<proteinExistence type="inferred from homology"/>
<protein>
    <recommendedName>
        <fullName evidence="2">IMP dehydrogenase/GMP reductase domain-containing protein</fullName>
    </recommendedName>
</protein>
<accession>A0A382YQT4</accession>
<dbReference type="InterPro" id="IPR005990">
    <property type="entry name" value="IMP_DH"/>
</dbReference>
<dbReference type="InterPro" id="IPR013785">
    <property type="entry name" value="Aldolase_TIM"/>
</dbReference>
<sequence>MLRIEDKALTFDDVLLLPEYSDVLPKDADLKTKLTKTIQLNIPLISAAMDTVTESRMSIAISELGGLGVIHKNLSIEDQSHEVKKVKKYESGVVRDPITIRSD</sequence>
<dbReference type="Pfam" id="PF00478">
    <property type="entry name" value="IMPDH"/>
    <property type="match status" value="1"/>
</dbReference>
<comment type="similarity">
    <text evidence="1">Belongs to the IMPDH/GMPR family.</text>
</comment>
<dbReference type="AlphaFoldDB" id="A0A382YQT4"/>
<gene>
    <name evidence="3" type="ORF">METZ01_LOCUS438089</name>
</gene>
<evidence type="ECO:0000256" key="1">
    <source>
        <dbReference type="ARBA" id="ARBA00005502"/>
    </source>
</evidence>
<name>A0A382YQT4_9ZZZZ</name>
<dbReference type="PANTHER" id="PTHR11911:SF111">
    <property type="entry name" value="INOSINE-5'-MONOPHOSPHATE DEHYDROGENASE"/>
    <property type="match status" value="1"/>
</dbReference>
<dbReference type="GO" id="GO:0006183">
    <property type="term" value="P:GTP biosynthetic process"/>
    <property type="evidence" value="ECO:0007669"/>
    <property type="project" value="TreeGrafter"/>
</dbReference>
<feature type="domain" description="IMP dehydrogenase/GMP reductase" evidence="2">
    <location>
        <begin position="8"/>
        <end position="90"/>
    </location>
</feature>
<dbReference type="FunFam" id="3.20.20.70:FF:000424">
    <property type="entry name" value="Inosine-5'-monophosphate dehydrogenase 2"/>
    <property type="match status" value="1"/>
</dbReference>
<dbReference type="SUPFAM" id="SSF51412">
    <property type="entry name" value="Inosine monophosphate dehydrogenase (IMPDH)"/>
    <property type="match status" value="1"/>
</dbReference>
<dbReference type="InterPro" id="IPR001093">
    <property type="entry name" value="IMP_DH_GMPRt"/>
</dbReference>
<dbReference type="PANTHER" id="PTHR11911">
    <property type="entry name" value="INOSINE-5-MONOPHOSPHATE DEHYDROGENASE RELATED"/>
    <property type="match status" value="1"/>
</dbReference>
<dbReference type="SMART" id="SM01240">
    <property type="entry name" value="IMPDH"/>
    <property type="match status" value="1"/>
</dbReference>
<evidence type="ECO:0000259" key="2">
    <source>
        <dbReference type="Pfam" id="PF00478"/>
    </source>
</evidence>
<reference evidence="3" key="1">
    <citation type="submission" date="2018-05" db="EMBL/GenBank/DDBJ databases">
        <authorList>
            <person name="Lanie J.A."/>
            <person name="Ng W.-L."/>
            <person name="Kazmierczak K.M."/>
            <person name="Andrzejewski T.M."/>
            <person name="Davidsen T.M."/>
            <person name="Wayne K.J."/>
            <person name="Tettelin H."/>
            <person name="Glass J.I."/>
            <person name="Rusch D."/>
            <person name="Podicherti R."/>
            <person name="Tsui H.-C.T."/>
            <person name="Winkler M.E."/>
        </authorList>
    </citation>
    <scope>NUCLEOTIDE SEQUENCE</scope>
</reference>
<organism evidence="3">
    <name type="scientific">marine metagenome</name>
    <dbReference type="NCBI Taxonomy" id="408172"/>
    <lineage>
        <taxon>unclassified sequences</taxon>
        <taxon>metagenomes</taxon>
        <taxon>ecological metagenomes</taxon>
    </lineage>
</organism>
<evidence type="ECO:0000313" key="3">
    <source>
        <dbReference type="EMBL" id="SVD85235.1"/>
    </source>
</evidence>
<dbReference type="Gene3D" id="3.20.20.70">
    <property type="entry name" value="Aldolase class I"/>
    <property type="match status" value="1"/>
</dbReference>